<sequence length="77" mass="8784">MIYRGEKAVEGRHHLAYVAWKIFMDLIVSDDSNGDFGVAEFVQHLRTKLKRLSFKNIVLSFLSKSVGDKAPTVKVFK</sequence>
<accession>A0A9E7JCR0</accession>
<gene>
    <name evidence="1" type="ORF">MUK42_35827</name>
</gene>
<evidence type="ECO:0000313" key="2">
    <source>
        <dbReference type="Proteomes" id="UP001055439"/>
    </source>
</evidence>
<name>A0A9E7JCR0_9LILI</name>
<dbReference type="AlphaFoldDB" id="A0A9E7JCR0"/>
<evidence type="ECO:0000313" key="1">
    <source>
        <dbReference type="EMBL" id="URD75752.1"/>
    </source>
</evidence>
<protein>
    <submittedName>
        <fullName evidence="1">Uncharacterized protein</fullName>
    </submittedName>
</protein>
<proteinExistence type="predicted"/>
<keyword evidence="2" id="KW-1185">Reference proteome</keyword>
<dbReference type="EMBL" id="CP097502">
    <property type="protein sequence ID" value="URD75752.1"/>
    <property type="molecule type" value="Genomic_DNA"/>
</dbReference>
<reference evidence="1" key="1">
    <citation type="submission" date="2022-05" db="EMBL/GenBank/DDBJ databases">
        <title>The Musa troglodytarum L. genome provides insights into the mechanism of non-climacteric behaviour and enrichment of carotenoids.</title>
        <authorList>
            <person name="Wang J."/>
        </authorList>
    </citation>
    <scope>NUCLEOTIDE SEQUENCE</scope>
    <source>
        <tissue evidence="1">Leaf</tissue>
    </source>
</reference>
<organism evidence="1 2">
    <name type="scientific">Musa troglodytarum</name>
    <name type="common">fe'i banana</name>
    <dbReference type="NCBI Taxonomy" id="320322"/>
    <lineage>
        <taxon>Eukaryota</taxon>
        <taxon>Viridiplantae</taxon>
        <taxon>Streptophyta</taxon>
        <taxon>Embryophyta</taxon>
        <taxon>Tracheophyta</taxon>
        <taxon>Spermatophyta</taxon>
        <taxon>Magnoliopsida</taxon>
        <taxon>Liliopsida</taxon>
        <taxon>Zingiberales</taxon>
        <taxon>Musaceae</taxon>
        <taxon>Musa</taxon>
    </lineage>
</organism>
<dbReference type="Proteomes" id="UP001055439">
    <property type="component" value="Chromosome 1"/>
</dbReference>